<evidence type="ECO:0000313" key="2">
    <source>
        <dbReference type="EMBL" id="SFW35691.1"/>
    </source>
</evidence>
<evidence type="ECO:0000313" key="4">
    <source>
        <dbReference type="Proteomes" id="UP000183788"/>
    </source>
</evidence>
<protein>
    <submittedName>
        <fullName evidence="3">PhnA domain-containing protein</fullName>
    </submittedName>
    <submittedName>
        <fullName evidence="2">Phosphonoacetate hydrolase</fullName>
    </submittedName>
</protein>
<evidence type="ECO:0000313" key="3">
    <source>
        <dbReference type="EMBL" id="WQG91222.1"/>
    </source>
</evidence>
<gene>
    <name evidence="2" type="ORF">SAMN05661012_01382</name>
    <name evidence="3" type="ORF">SR876_06910</name>
</gene>
<sequence length="187" mass="20537">MSTTITPALKERSNGTCELCTSEDASLAFAVSPKNNDAIENEVAICKTCAAAMEDASAAMHWHCLAGSIWNAEPSVQALSYRLLYKHKDQEWAAEIINGVELDEAVSHWALSAFEVKEVHRDSNGTELQHGDTVVLTQGLNVKGANFMAPKGTIVRKIRLVSDNHEQIEGKINEQTIVILTKYVRKS</sequence>
<dbReference type="AlphaFoldDB" id="A0A1K1NK50"/>
<organism evidence="2 4">
    <name type="scientific">Chitinophaga sancti</name>
    <dbReference type="NCBI Taxonomy" id="1004"/>
    <lineage>
        <taxon>Bacteria</taxon>
        <taxon>Pseudomonadati</taxon>
        <taxon>Bacteroidota</taxon>
        <taxon>Chitinophagia</taxon>
        <taxon>Chitinophagales</taxon>
        <taxon>Chitinophagaceae</taxon>
        <taxon>Chitinophaga</taxon>
    </lineage>
</organism>
<dbReference type="InterPro" id="IPR013988">
    <property type="entry name" value="YjdM_C"/>
</dbReference>
<keyword evidence="5" id="KW-1185">Reference proteome</keyword>
<dbReference type="InterPro" id="IPR013991">
    <property type="entry name" value="PhnaA_N_proteobac"/>
</dbReference>
<feature type="domain" description="PhnA protein N-terminal proteobacterial" evidence="1">
    <location>
        <begin position="8"/>
        <end position="54"/>
    </location>
</feature>
<dbReference type="STRING" id="1004.SAMN05661012_01382"/>
<dbReference type="GO" id="GO:0016787">
    <property type="term" value="F:hydrolase activity"/>
    <property type="evidence" value="ECO:0007669"/>
    <property type="project" value="UniProtKB-KW"/>
</dbReference>
<evidence type="ECO:0000259" key="1">
    <source>
        <dbReference type="SMART" id="SM00782"/>
    </source>
</evidence>
<reference evidence="2 4" key="1">
    <citation type="submission" date="2016-11" db="EMBL/GenBank/DDBJ databases">
        <authorList>
            <person name="Jaros S."/>
            <person name="Januszkiewicz K."/>
            <person name="Wedrychowicz H."/>
        </authorList>
    </citation>
    <scope>NUCLEOTIDE SEQUENCE [LARGE SCALE GENOMIC DNA]</scope>
    <source>
        <strain evidence="2 4">DSM 784</strain>
    </source>
</reference>
<dbReference type="Pfam" id="PF03831">
    <property type="entry name" value="YjdM"/>
    <property type="match status" value="1"/>
</dbReference>
<dbReference type="Proteomes" id="UP001326715">
    <property type="component" value="Chromosome"/>
</dbReference>
<dbReference type="OrthoDB" id="9810131at2"/>
<dbReference type="EMBL" id="FPIZ01000003">
    <property type="protein sequence ID" value="SFW35691.1"/>
    <property type="molecule type" value="Genomic_DNA"/>
</dbReference>
<dbReference type="EMBL" id="CP140154">
    <property type="protein sequence ID" value="WQG91222.1"/>
    <property type="molecule type" value="Genomic_DNA"/>
</dbReference>
<dbReference type="Gene3D" id="2.30.30.40">
    <property type="entry name" value="SH3 Domains"/>
    <property type="match status" value="1"/>
</dbReference>
<dbReference type="RefSeq" id="WP_072358255.1">
    <property type="nucleotide sequence ID" value="NZ_CBHWAX010000018.1"/>
</dbReference>
<accession>A0A1K1NK50</accession>
<reference evidence="3 5" key="2">
    <citation type="submission" date="2023-11" db="EMBL/GenBank/DDBJ databases">
        <title>MicrobeMod: A computational toolkit for identifying prokaryotic methylation and restriction-modification with nanopore sequencing.</title>
        <authorList>
            <person name="Crits-Christoph A."/>
            <person name="Kang S.C."/>
            <person name="Lee H."/>
            <person name="Ostrov N."/>
        </authorList>
    </citation>
    <scope>NUCLEOTIDE SEQUENCE [LARGE SCALE GENOMIC DNA]</scope>
    <source>
        <strain evidence="3 5">ATCC 23090</strain>
    </source>
</reference>
<dbReference type="Proteomes" id="UP000183788">
    <property type="component" value="Unassembled WGS sequence"/>
</dbReference>
<keyword evidence="2" id="KW-0378">Hydrolase</keyword>
<name>A0A1K1NK50_9BACT</name>
<evidence type="ECO:0000313" key="5">
    <source>
        <dbReference type="Proteomes" id="UP001326715"/>
    </source>
</evidence>
<proteinExistence type="predicted"/>
<dbReference type="SMART" id="SM00782">
    <property type="entry name" value="PhnA_Zn_Ribbon"/>
    <property type="match status" value="1"/>
</dbReference>
<dbReference type="SUPFAM" id="SSF82057">
    <property type="entry name" value="Prokaryotic SH3-related domain"/>
    <property type="match status" value="1"/>
</dbReference>